<keyword evidence="5 7" id="KW-1133">Transmembrane helix</keyword>
<dbReference type="AlphaFoldDB" id="A0AAV1EBK1"/>
<dbReference type="InterPro" id="IPR013057">
    <property type="entry name" value="AA_transpt_TM"/>
</dbReference>
<feature type="transmembrane region" description="Helical" evidence="7">
    <location>
        <begin position="257"/>
        <end position="281"/>
    </location>
</feature>
<organism evidence="9 10">
    <name type="scientific">Oldenlandia corymbosa var. corymbosa</name>
    <dbReference type="NCBI Taxonomy" id="529605"/>
    <lineage>
        <taxon>Eukaryota</taxon>
        <taxon>Viridiplantae</taxon>
        <taxon>Streptophyta</taxon>
        <taxon>Embryophyta</taxon>
        <taxon>Tracheophyta</taxon>
        <taxon>Spermatophyta</taxon>
        <taxon>Magnoliopsida</taxon>
        <taxon>eudicotyledons</taxon>
        <taxon>Gunneridae</taxon>
        <taxon>Pentapetalae</taxon>
        <taxon>asterids</taxon>
        <taxon>lamiids</taxon>
        <taxon>Gentianales</taxon>
        <taxon>Rubiaceae</taxon>
        <taxon>Rubioideae</taxon>
        <taxon>Spermacoceae</taxon>
        <taxon>Hedyotis-Oldenlandia complex</taxon>
        <taxon>Oldenlandia</taxon>
    </lineage>
</organism>
<feature type="transmembrane region" description="Helical" evidence="7">
    <location>
        <begin position="398"/>
        <end position="423"/>
    </location>
</feature>
<feature type="transmembrane region" description="Helical" evidence="7">
    <location>
        <begin position="111"/>
        <end position="133"/>
    </location>
</feature>
<evidence type="ECO:0000313" key="9">
    <source>
        <dbReference type="EMBL" id="CAI9117060.1"/>
    </source>
</evidence>
<evidence type="ECO:0000313" key="10">
    <source>
        <dbReference type="Proteomes" id="UP001161247"/>
    </source>
</evidence>
<feature type="domain" description="Amino acid transporter transmembrane" evidence="8">
    <location>
        <begin position="108"/>
        <end position="525"/>
    </location>
</feature>
<feature type="transmembrane region" description="Helical" evidence="7">
    <location>
        <begin position="139"/>
        <end position="163"/>
    </location>
</feature>
<keyword evidence="10" id="KW-1185">Reference proteome</keyword>
<feature type="transmembrane region" description="Helical" evidence="7">
    <location>
        <begin position="470"/>
        <end position="490"/>
    </location>
</feature>
<evidence type="ECO:0000256" key="3">
    <source>
        <dbReference type="ARBA" id="ARBA00022692"/>
    </source>
</evidence>
<keyword evidence="3 7" id="KW-0812">Transmembrane</keyword>
<sequence>MSERVEAVVTSSSVIIHQQQPSFVHYDHIHESMSSTTTPKTTHHHDITNGGISPTKSPLIATLNVMMTPIASPMKKAIESMQGYLEEFGHFTKLNPQEAWLPITESRNGNAYYAAFHTLSSGLGVQALVLPFAFTSLGWTWGILSLALAFSWQLYTLWLLIQLHESVPGMRFSRYLWLSMAAFGNKLGKVLALFPTMYLSGGTCVALIMIGGGTMKMFFQIVSENTTNLNHLSMTEWYLLFTISAIILAQLPNLNSIAGVSLVASLTAVSYCTMIWVVSIVKDRPRDISYDPLRTSLKKDYKSEIGQICSILNALGIIAFAFRGHNLVLEIQGTMPSSAKQPSRSPMWKGAKISYLIIALCLFPLAIGGYWAYGVLIPTNGGIMSALNKYHRNDTSKAILGATSLLIVFNSLTSFQIYAMPVFDNFEFRFTSNHNRPCPRWLRVVLRILFGCLAFFIAVALPFLPSLAGLLGGISLPITFAYPCIMWNLISKPKKYKAMWCLNWSLGVLGIVLSILQVFGAIWTIVTKGINANFFRPH</sequence>
<dbReference type="GO" id="GO:0006865">
    <property type="term" value="P:amino acid transport"/>
    <property type="evidence" value="ECO:0007669"/>
    <property type="project" value="UniProtKB-KW"/>
</dbReference>
<evidence type="ECO:0000256" key="5">
    <source>
        <dbReference type="ARBA" id="ARBA00022989"/>
    </source>
</evidence>
<dbReference type="PANTHER" id="PTHR48017">
    <property type="entry name" value="OS05G0424000 PROTEIN-RELATED"/>
    <property type="match status" value="1"/>
</dbReference>
<gene>
    <name evidence="9" type="ORF">OLC1_LOCUS23185</name>
</gene>
<feature type="transmembrane region" description="Helical" evidence="7">
    <location>
        <begin position="353"/>
        <end position="378"/>
    </location>
</feature>
<evidence type="ECO:0000256" key="2">
    <source>
        <dbReference type="ARBA" id="ARBA00022448"/>
    </source>
</evidence>
<evidence type="ECO:0000256" key="1">
    <source>
        <dbReference type="ARBA" id="ARBA00004370"/>
    </source>
</evidence>
<dbReference type="Pfam" id="PF01490">
    <property type="entry name" value="Aa_trans"/>
    <property type="match status" value="1"/>
</dbReference>
<dbReference type="GO" id="GO:0016020">
    <property type="term" value="C:membrane"/>
    <property type="evidence" value="ECO:0007669"/>
    <property type="project" value="UniProtKB-SubCell"/>
</dbReference>
<dbReference type="EMBL" id="OX459125">
    <property type="protein sequence ID" value="CAI9117060.1"/>
    <property type="molecule type" value="Genomic_DNA"/>
</dbReference>
<dbReference type="Proteomes" id="UP001161247">
    <property type="component" value="Chromosome 8"/>
</dbReference>
<evidence type="ECO:0000256" key="4">
    <source>
        <dbReference type="ARBA" id="ARBA00022970"/>
    </source>
</evidence>
<feature type="transmembrane region" description="Helical" evidence="7">
    <location>
        <begin position="198"/>
        <end position="219"/>
    </location>
</feature>
<evidence type="ECO:0000256" key="6">
    <source>
        <dbReference type="ARBA" id="ARBA00023136"/>
    </source>
</evidence>
<comment type="subcellular location">
    <subcellularLocation>
        <location evidence="1">Membrane</location>
    </subcellularLocation>
</comment>
<reference evidence="9" key="1">
    <citation type="submission" date="2023-03" db="EMBL/GenBank/DDBJ databases">
        <authorList>
            <person name="Julca I."/>
        </authorList>
    </citation>
    <scope>NUCLEOTIDE SEQUENCE</scope>
</reference>
<keyword evidence="2" id="KW-0813">Transport</keyword>
<accession>A0AAV1EBK1</accession>
<feature type="transmembrane region" description="Helical" evidence="7">
    <location>
        <begin position="444"/>
        <end position="464"/>
    </location>
</feature>
<keyword evidence="6 7" id="KW-0472">Membrane</keyword>
<proteinExistence type="predicted"/>
<feature type="transmembrane region" description="Helical" evidence="7">
    <location>
        <begin position="231"/>
        <end position="251"/>
    </location>
</feature>
<protein>
    <submittedName>
        <fullName evidence="9">OLC1v1018381C1</fullName>
    </submittedName>
</protein>
<keyword evidence="4" id="KW-0029">Amino-acid transport</keyword>
<evidence type="ECO:0000259" key="8">
    <source>
        <dbReference type="Pfam" id="PF01490"/>
    </source>
</evidence>
<feature type="transmembrane region" description="Helical" evidence="7">
    <location>
        <begin position="502"/>
        <end position="526"/>
    </location>
</feature>
<evidence type="ECO:0000256" key="7">
    <source>
        <dbReference type="SAM" id="Phobius"/>
    </source>
</evidence>
<name>A0AAV1EBK1_OLDCO</name>